<protein>
    <submittedName>
        <fullName evidence="2">Methylenetetrahydrofolate reductase</fullName>
    </submittedName>
</protein>
<dbReference type="UniPathway" id="UPA00193"/>
<reference evidence="2 3" key="1">
    <citation type="submission" date="2020-08" db="EMBL/GenBank/DDBJ databases">
        <title>Cohnella phylogeny.</title>
        <authorList>
            <person name="Dunlap C."/>
        </authorList>
    </citation>
    <scope>NUCLEOTIDE SEQUENCE [LARGE SCALE GENOMIC DNA]</scope>
    <source>
        <strain evidence="2 3">DSM 25241</strain>
    </source>
</reference>
<dbReference type="EMBL" id="JACJVQ010000021">
    <property type="protein sequence ID" value="MBB6637297.1"/>
    <property type="molecule type" value="Genomic_DNA"/>
</dbReference>
<dbReference type="GO" id="GO:0035999">
    <property type="term" value="P:tetrahydrofolate interconversion"/>
    <property type="evidence" value="ECO:0007669"/>
    <property type="project" value="UniProtKB-UniPathway"/>
</dbReference>
<organism evidence="2 3">
    <name type="scientific">Cohnella thailandensis</name>
    <dbReference type="NCBI Taxonomy" id="557557"/>
    <lineage>
        <taxon>Bacteria</taxon>
        <taxon>Bacillati</taxon>
        <taxon>Bacillota</taxon>
        <taxon>Bacilli</taxon>
        <taxon>Bacillales</taxon>
        <taxon>Paenibacillaceae</taxon>
        <taxon>Cohnella</taxon>
    </lineage>
</organism>
<sequence length="323" mass="36370">MLKHKIDNREAGILTYGLTPPKTNHEPDKIAEIARKQIERIRDIGLDGLVLYDVQDEADRTDQDRPFPYLSTMDPTEYSKEYLGAFDVPKIIYKVVGKESPEELAKWVADNEKEDRYSVFVGASSSKQAVTMRLPDAYGLAKEGNPRLRFGGVVIPERHKAKGDEHLRVAGKQQSGCSFFISQATYDVEASKNFLSDYYYHCADNGIPMVPILFNLAPCGSQKTLEFMKWLGISIPRWLENDLLHAQDILENSLRSSREVFEELFDFGVQKGIPIGCSVESVSTRKVEIEAAVQLAMEIKAFMGVRLRGTIIERSGVRATRSS</sequence>
<gene>
    <name evidence="2" type="ORF">H7B67_24480</name>
</gene>
<evidence type="ECO:0000313" key="2">
    <source>
        <dbReference type="EMBL" id="MBB6637297.1"/>
    </source>
</evidence>
<dbReference type="InterPro" id="IPR029041">
    <property type="entry name" value="FAD-linked_oxidoreductase-like"/>
</dbReference>
<comment type="caution">
    <text evidence="2">The sequence shown here is derived from an EMBL/GenBank/DDBJ whole genome shotgun (WGS) entry which is preliminary data.</text>
</comment>
<proteinExistence type="predicted"/>
<name>A0A841T602_9BACL</name>
<dbReference type="GO" id="GO:0016491">
    <property type="term" value="F:oxidoreductase activity"/>
    <property type="evidence" value="ECO:0007669"/>
    <property type="project" value="UniProtKB-KW"/>
</dbReference>
<dbReference type="Gene3D" id="3.20.20.220">
    <property type="match status" value="1"/>
</dbReference>
<dbReference type="AlphaFoldDB" id="A0A841T602"/>
<keyword evidence="3" id="KW-1185">Reference proteome</keyword>
<evidence type="ECO:0000313" key="3">
    <source>
        <dbReference type="Proteomes" id="UP000535838"/>
    </source>
</evidence>
<dbReference type="SUPFAM" id="SSF51730">
    <property type="entry name" value="FAD-linked oxidoreductase"/>
    <property type="match status" value="1"/>
</dbReference>
<dbReference type="Proteomes" id="UP000535838">
    <property type="component" value="Unassembled WGS sequence"/>
</dbReference>
<accession>A0A841T602</accession>
<dbReference type="RefSeq" id="WP_185122507.1">
    <property type="nucleotide sequence ID" value="NZ_JACJVQ010000021.1"/>
</dbReference>
<keyword evidence="1" id="KW-0560">Oxidoreductase</keyword>
<evidence type="ECO:0000256" key="1">
    <source>
        <dbReference type="ARBA" id="ARBA00023002"/>
    </source>
</evidence>